<organism evidence="3 4">
    <name type="scientific">Cephalotrichum gorgonifer</name>
    <dbReference type="NCBI Taxonomy" id="2041049"/>
    <lineage>
        <taxon>Eukaryota</taxon>
        <taxon>Fungi</taxon>
        <taxon>Dikarya</taxon>
        <taxon>Ascomycota</taxon>
        <taxon>Pezizomycotina</taxon>
        <taxon>Sordariomycetes</taxon>
        <taxon>Hypocreomycetidae</taxon>
        <taxon>Microascales</taxon>
        <taxon>Microascaceae</taxon>
        <taxon>Cephalotrichum</taxon>
    </lineage>
</organism>
<dbReference type="AlphaFoldDB" id="A0AAE8MS46"/>
<feature type="compositionally biased region" description="Polar residues" evidence="1">
    <location>
        <begin position="8"/>
        <end position="17"/>
    </location>
</feature>
<protein>
    <recommendedName>
        <fullName evidence="5">Ubiquitination network signaling protein</fullName>
    </recommendedName>
</protein>
<proteinExistence type="predicted"/>
<evidence type="ECO:0000313" key="4">
    <source>
        <dbReference type="Proteomes" id="UP001187682"/>
    </source>
</evidence>
<feature type="transmembrane region" description="Helical" evidence="2">
    <location>
        <begin position="252"/>
        <end position="271"/>
    </location>
</feature>
<reference evidence="3" key="1">
    <citation type="submission" date="2018-03" db="EMBL/GenBank/DDBJ databases">
        <authorList>
            <person name="Guldener U."/>
        </authorList>
    </citation>
    <scope>NUCLEOTIDE SEQUENCE</scope>
</reference>
<dbReference type="Proteomes" id="UP001187682">
    <property type="component" value="Unassembled WGS sequence"/>
</dbReference>
<dbReference type="EMBL" id="ONZQ02000002">
    <property type="protein sequence ID" value="SPN98685.1"/>
    <property type="molecule type" value="Genomic_DNA"/>
</dbReference>
<comment type="caution">
    <text evidence="3">The sequence shown here is derived from an EMBL/GenBank/DDBJ whole genome shotgun (WGS) entry which is preliminary data.</text>
</comment>
<sequence>MPRGTASGKRQQPASTSHARHDNGLVAPGKKVSRSKNSGGHPDERSRAANSNSTTTTTITTTVAASSPQQLSAQSAAIGNANGTAAPLPYAANGYINGNINGYSKPHPSDDMGIDGRSHLPRRTSLGADSETSTSAESFQSHHQSHHQHYQSYSASALGANEPRQIDVNASKCSGDVHRDPGPLDYAATVLMSLPLHDTLAILLILMHVSPLTLSVIYTVFTVLTFASPLTAHSVVNVHLAELLDWHSTMPSLVTVLCVDVLALLVFLFLWPSVQNAILDLAKPVIAATLGGGSTSRGEDVSSLSGAVSAIRNPQPYFTILGLHILMQGVVRYIREWYIRRERISAASASHAGDPEAGKASTTSMDSGETSTQAPEVESLPSTHGTSAVSTKRRRKQSAQVRLQQPLWAALASTKVVMVKEYELSHATSEAASPGATDLHNLGNAPFDREGGKIWVSYVGCDEVSFDTSPFPDDFSDAEPLPSDDGASGTGVDRSKPFYVKVNNAHWLSTRIELTRDANGEVPTDVESSGYEGRGPQGTRWTGDIYGLRPMSKYVCQFVDSRTDDVLFTTTITTTREQTRSNSTAAVSPATTNDMPNGQRRPHSPITTLRTSIAAADAKLAAERTKLKTLRKEWKVKVNALKKENEGTDNSNNSAGGTDDRYRQKIRQQETQKAQAEKETLELADELRAFESTPTDVAERRKKTEEAWKAEKAVYEAAQKEFKSHSAAANSAVKSKEGEQQQLQTRRNKIASRVAKVDSELANITDANKRGLNEAERRRLERESWQRQVSGAEEKMNGDFNALQMENSILQDQYDTVMAQAKALHAQITYAAGFEQGRMPSPAQYPAAAVPTTLPPPAVPSMYGTPVWPGDTTSLPPVSAAVSAWGFPPPMLPSQLGQMQPPPGFKTRGRSSSMLSDVSGFTQLSGEEQQPQPFDAYRGRWTPGGGRSSGSGSARDPASPV</sequence>
<feature type="compositionally biased region" description="Basic and acidic residues" evidence="1">
    <location>
        <begin position="658"/>
        <end position="678"/>
    </location>
</feature>
<evidence type="ECO:0000256" key="1">
    <source>
        <dbReference type="SAM" id="MobiDB-lite"/>
    </source>
</evidence>
<keyword evidence="2" id="KW-0472">Membrane</keyword>
<feature type="region of interest" description="Disordered" evidence="1">
    <location>
        <begin position="727"/>
        <end position="748"/>
    </location>
</feature>
<evidence type="ECO:0000313" key="3">
    <source>
        <dbReference type="EMBL" id="SPN98685.1"/>
    </source>
</evidence>
<gene>
    <name evidence="3" type="ORF">DNG_01729</name>
</gene>
<keyword evidence="2" id="KW-1133">Transmembrane helix</keyword>
<evidence type="ECO:0008006" key="5">
    <source>
        <dbReference type="Google" id="ProtNLM"/>
    </source>
</evidence>
<feature type="region of interest" description="Disordered" evidence="1">
    <location>
        <begin position="106"/>
        <end position="153"/>
    </location>
</feature>
<keyword evidence="4" id="KW-1185">Reference proteome</keyword>
<feature type="region of interest" description="Disordered" evidence="1">
    <location>
        <begin position="349"/>
        <end position="396"/>
    </location>
</feature>
<feature type="transmembrane region" description="Helical" evidence="2">
    <location>
        <begin position="215"/>
        <end position="240"/>
    </location>
</feature>
<feature type="compositionally biased region" description="Polar residues" evidence="1">
    <location>
        <begin position="360"/>
        <end position="390"/>
    </location>
</feature>
<feature type="region of interest" description="Disordered" evidence="1">
    <location>
        <begin position="1"/>
        <end position="56"/>
    </location>
</feature>
<feature type="region of interest" description="Disordered" evidence="1">
    <location>
        <begin position="470"/>
        <end position="494"/>
    </location>
</feature>
<feature type="compositionally biased region" description="Polar residues" evidence="1">
    <location>
        <begin position="130"/>
        <end position="139"/>
    </location>
</feature>
<feature type="region of interest" description="Disordered" evidence="1">
    <location>
        <begin position="578"/>
        <end position="605"/>
    </location>
</feature>
<feature type="compositionally biased region" description="Polar residues" evidence="1">
    <location>
        <begin position="910"/>
        <end position="932"/>
    </location>
</feature>
<accession>A0AAE8MS46</accession>
<evidence type="ECO:0000256" key="2">
    <source>
        <dbReference type="SAM" id="Phobius"/>
    </source>
</evidence>
<keyword evidence="2" id="KW-0812">Transmembrane</keyword>
<feature type="compositionally biased region" description="Basic and acidic residues" evidence="1">
    <location>
        <begin position="107"/>
        <end position="118"/>
    </location>
</feature>
<feature type="compositionally biased region" description="Polar residues" evidence="1">
    <location>
        <begin position="580"/>
        <end position="596"/>
    </location>
</feature>
<name>A0AAE8MS46_9PEZI</name>
<feature type="region of interest" description="Disordered" evidence="1">
    <location>
        <begin position="641"/>
        <end position="678"/>
    </location>
</feature>
<feature type="region of interest" description="Disordered" evidence="1">
    <location>
        <begin position="892"/>
        <end position="961"/>
    </location>
</feature>